<name>A0A0C3NSV5_PISTI</name>
<reference evidence="1 2" key="1">
    <citation type="submission" date="2014-04" db="EMBL/GenBank/DDBJ databases">
        <authorList>
            <consortium name="DOE Joint Genome Institute"/>
            <person name="Kuo A."/>
            <person name="Kohler A."/>
            <person name="Costa M.D."/>
            <person name="Nagy L.G."/>
            <person name="Floudas D."/>
            <person name="Copeland A."/>
            <person name="Barry K.W."/>
            <person name="Cichocki N."/>
            <person name="Veneault-Fourrey C."/>
            <person name="LaButti K."/>
            <person name="Lindquist E.A."/>
            <person name="Lipzen A."/>
            <person name="Lundell T."/>
            <person name="Morin E."/>
            <person name="Murat C."/>
            <person name="Sun H."/>
            <person name="Tunlid A."/>
            <person name="Henrissat B."/>
            <person name="Grigoriev I.V."/>
            <person name="Hibbett D.S."/>
            <person name="Martin F."/>
            <person name="Nordberg H.P."/>
            <person name="Cantor M.N."/>
            <person name="Hua S.X."/>
        </authorList>
    </citation>
    <scope>NUCLEOTIDE SEQUENCE [LARGE SCALE GENOMIC DNA]</scope>
    <source>
        <strain evidence="1 2">Marx 270</strain>
    </source>
</reference>
<sequence length="245" mass="28527">MFSGEVSPTAFRFDYLKLTFFEEEQVYMDDPEARPKNDMSANFVEEVISRDHGRCVVTGAGADNGPLNVTWIYPPIVGSEPDCYEPEIGQQFTDDLEQYLTISNALTLREGIAELFRQNFLGIDVDDNYRIVFFVPYDEYAPFDPRTYLDISSDDPLRPSDMFLRTHFERCLLCHFPGGDVRSDFWDYDLNDFCEQMGVFDNDVDPNDPEWQTTFGKEVWGMLIRQELQRKPSRQHRTCDVDPVE</sequence>
<dbReference type="Proteomes" id="UP000054217">
    <property type="component" value="Unassembled WGS sequence"/>
</dbReference>
<reference evidence="2" key="2">
    <citation type="submission" date="2015-01" db="EMBL/GenBank/DDBJ databases">
        <title>Evolutionary Origins and Diversification of the Mycorrhizal Mutualists.</title>
        <authorList>
            <consortium name="DOE Joint Genome Institute"/>
            <consortium name="Mycorrhizal Genomics Consortium"/>
            <person name="Kohler A."/>
            <person name="Kuo A."/>
            <person name="Nagy L.G."/>
            <person name="Floudas D."/>
            <person name="Copeland A."/>
            <person name="Barry K.W."/>
            <person name="Cichocki N."/>
            <person name="Veneault-Fourrey C."/>
            <person name="LaButti K."/>
            <person name="Lindquist E.A."/>
            <person name="Lipzen A."/>
            <person name="Lundell T."/>
            <person name="Morin E."/>
            <person name="Murat C."/>
            <person name="Riley R."/>
            <person name="Ohm R."/>
            <person name="Sun H."/>
            <person name="Tunlid A."/>
            <person name="Henrissat B."/>
            <person name="Grigoriev I.V."/>
            <person name="Hibbett D.S."/>
            <person name="Martin F."/>
        </authorList>
    </citation>
    <scope>NUCLEOTIDE SEQUENCE [LARGE SCALE GENOMIC DNA]</scope>
    <source>
        <strain evidence="2">Marx 270</strain>
    </source>
</reference>
<evidence type="ECO:0000313" key="2">
    <source>
        <dbReference type="Proteomes" id="UP000054217"/>
    </source>
</evidence>
<dbReference type="AlphaFoldDB" id="A0A0C3NSV5"/>
<protein>
    <recommendedName>
        <fullName evidence="3">HNH nuclease domain-containing protein</fullName>
    </recommendedName>
</protein>
<proteinExistence type="predicted"/>
<keyword evidence="2" id="KW-1185">Reference proteome</keyword>
<dbReference type="InParanoid" id="A0A0C3NSV5"/>
<dbReference type="HOGENOM" id="CLU_1133971_0_0_1"/>
<organism evidence="1 2">
    <name type="scientific">Pisolithus tinctorius Marx 270</name>
    <dbReference type="NCBI Taxonomy" id="870435"/>
    <lineage>
        <taxon>Eukaryota</taxon>
        <taxon>Fungi</taxon>
        <taxon>Dikarya</taxon>
        <taxon>Basidiomycota</taxon>
        <taxon>Agaricomycotina</taxon>
        <taxon>Agaricomycetes</taxon>
        <taxon>Agaricomycetidae</taxon>
        <taxon>Boletales</taxon>
        <taxon>Sclerodermatineae</taxon>
        <taxon>Pisolithaceae</taxon>
        <taxon>Pisolithus</taxon>
    </lineage>
</organism>
<gene>
    <name evidence="1" type="ORF">M404DRAFT_1000819</name>
</gene>
<evidence type="ECO:0000313" key="1">
    <source>
        <dbReference type="EMBL" id="KIO03975.1"/>
    </source>
</evidence>
<dbReference type="EMBL" id="KN831973">
    <property type="protein sequence ID" value="KIO03975.1"/>
    <property type="molecule type" value="Genomic_DNA"/>
</dbReference>
<evidence type="ECO:0008006" key="3">
    <source>
        <dbReference type="Google" id="ProtNLM"/>
    </source>
</evidence>
<accession>A0A0C3NSV5</accession>
<dbReference type="OrthoDB" id="3263651at2759"/>